<dbReference type="Pfam" id="PF00651">
    <property type="entry name" value="BTB"/>
    <property type="match status" value="1"/>
</dbReference>
<dbReference type="InterPro" id="IPR011333">
    <property type="entry name" value="SKP1/BTB/POZ_sf"/>
</dbReference>
<feature type="compositionally biased region" description="Basic and acidic residues" evidence="1">
    <location>
        <begin position="292"/>
        <end position="311"/>
    </location>
</feature>
<keyword evidence="4" id="KW-1185">Reference proteome</keyword>
<sequence>MLTSNSDQHSLYDLFGKISTQVDILHCVAMMNSLQNQQQSDDHCDFTICIVNDGAEKNFRIHRCLISALSEILNEMSDSITKIELNVSEKIWKWFMCFLYGGKIHAVHAMTAEEVKQIWELSDSLKSSPLKQYLARERPDVEIPDDMISTVSFNVCSVEEKEKMDEAIIIGQTTEDTPVNGKKFRCENLKTEQSLNPFVVENETSFPIKIDNLPAGNNFESPAFNMECDSDDDQQYDNVTDLTKYSPSVELHDFNESEFGKNENKNRKPQRKVKKRQKGFTAFAPTSSSKSSKLEDKRKLELSPQRKKEVQHNTTVPSKNLNKVERVDKKPSHKKIPDPKLLQMYEEDDIDLLRELKLTAPNACVFSLIPNL</sequence>
<dbReference type="Gene3D" id="3.30.710.10">
    <property type="entry name" value="Potassium Channel Kv1.1, Chain A"/>
    <property type="match status" value="1"/>
</dbReference>
<protein>
    <recommendedName>
        <fullName evidence="2">BTB domain-containing protein</fullName>
    </recommendedName>
</protein>
<dbReference type="InterPro" id="IPR000210">
    <property type="entry name" value="BTB/POZ_dom"/>
</dbReference>
<evidence type="ECO:0000259" key="2">
    <source>
        <dbReference type="PROSITE" id="PS50097"/>
    </source>
</evidence>
<dbReference type="CDD" id="cd18186">
    <property type="entry name" value="BTB_POZ_ZBTB_KLHL-like"/>
    <property type="match status" value="1"/>
</dbReference>
<dbReference type="EMBL" id="CAWYQH010000163">
    <property type="protein sequence ID" value="CAK8696732.1"/>
    <property type="molecule type" value="Genomic_DNA"/>
</dbReference>
<reference evidence="3 4" key="1">
    <citation type="submission" date="2024-02" db="EMBL/GenBank/DDBJ databases">
        <authorList>
            <person name="Daric V."/>
            <person name="Darras S."/>
        </authorList>
    </citation>
    <scope>NUCLEOTIDE SEQUENCE [LARGE SCALE GENOMIC DNA]</scope>
</reference>
<evidence type="ECO:0000313" key="4">
    <source>
        <dbReference type="Proteomes" id="UP001642483"/>
    </source>
</evidence>
<dbReference type="PROSITE" id="PS50097">
    <property type="entry name" value="BTB"/>
    <property type="match status" value="1"/>
</dbReference>
<evidence type="ECO:0000256" key="1">
    <source>
        <dbReference type="SAM" id="MobiDB-lite"/>
    </source>
</evidence>
<dbReference type="SUPFAM" id="SSF54695">
    <property type="entry name" value="POZ domain"/>
    <property type="match status" value="1"/>
</dbReference>
<gene>
    <name evidence="3" type="ORF">CVLEPA_LOCUS30060</name>
</gene>
<proteinExistence type="predicted"/>
<organism evidence="3 4">
    <name type="scientific">Clavelina lepadiformis</name>
    <name type="common">Light-bulb sea squirt</name>
    <name type="synonym">Ascidia lepadiformis</name>
    <dbReference type="NCBI Taxonomy" id="159417"/>
    <lineage>
        <taxon>Eukaryota</taxon>
        <taxon>Metazoa</taxon>
        <taxon>Chordata</taxon>
        <taxon>Tunicata</taxon>
        <taxon>Ascidiacea</taxon>
        <taxon>Aplousobranchia</taxon>
        <taxon>Clavelinidae</taxon>
        <taxon>Clavelina</taxon>
    </lineage>
</organism>
<evidence type="ECO:0000313" key="3">
    <source>
        <dbReference type="EMBL" id="CAK8696732.1"/>
    </source>
</evidence>
<accession>A0ABP0GYT5</accession>
<feature type="region of interest" description="Disordered" evidence="1">
    <location>
        <begin position="253"/>
        <end position="318"/>
    </location>
</feature>
<feature type="compositionally biased region" description="Basic residues" evidence="1">
    <location>
        <begin position="267"/>
        <end position="278"/>
    </location>
</feature>
<name>A0ABP0GYT5_CLALP</name>
<feature type="compositionally biased region" description="Basic and acidic residues" evidence="1">
    <location>
        <begin position="253"/>
        <end position="266"/>
    </location>
</feature>
<dbReference type="Proteomes" id="UP001642483">
    <property type="component" value="Unassembled WGS sequence"/>
</dbReference>
<comment type="caution">
    <text evidence="3">The sequence shown here is derived from an EMBL/GenBank/DDBJ whole genome shotgun (WGS) entry which is preliminary data.</text>
</comment>
<feature type="domain" description="BTB" evidence="2">
    <location>
        <begin position="44"/>
        <end position="108"/>
    </location>
</feature>